<dbReference type="PROSITE" id="PS50294">
    <property type="entry name" value="WD_REPEATS_REGION"/>
    <property type="match status" value="3"/>
</dbReference>
<evidence type="ECO:0000256" key="3">
    <source>
        <dbReference type="ARBA" id="ARBA00022490"/>
    </source>
</evidence>
<name>A0ABM1XYC1_AEDAL</name>
<dbReference type="SMART" id="SM01166">
    <property type="entry name" value="DUF1899"/>
    <property type="match status" value="2"/>
</dbReference>
<evidence type="ECO:0000256" key="4">
    <source>
        <dbReference type="ARBA" id="ARBA00022574"/>
    </source>
</evidence>
<feature type="compositionally biased region" description="Acidic residues" evidence="10">
    <location>
        <begin position="1086"/>
        <end position="1098"/>
    </location>
</feature>
<evidence type="ECO:0000313" key="12">
    <source>
        <dbReference type="EnsemblMetazoa" id="AALFPA23_003969.P4677"/>
    </source>
</evidence>
<dbReference type="GeneID" id="115256839"/>
<dbReference type="PROSITE" id="PS50082">
    <property type="entry name" value="WD_REPEATS_2"/>
    <property type="match status" value="3"/>
</dbReference>
<dbReference type="SMART" id="SM01167">
    <property type="entry name" value="DUF1900"/>
    <property type="match status" value="2"/>
</dbReference>
<organism evidence="12 13">
    <name type="scientific">Aedes albopictus</name>
    <name type="common">Asian tiger mosquito</name>
    <name type="synonym">Stegomyia albopicta</name>
    <dbReference type="NCBI Taxonomy" id="7160"/>
    <lineage>
        <taxon>Eukaryota</taxon>
        <taxon>Metazoa</taxon>
        <taxon>Ecdysozoa</taxon>
        <taxon>Arthropoda</taxon>
        <taxon>Hexapoda</taxon>
        <taxon>Insecta</taxon>
        <taxon>Pterygota</taxon>
        <taxon>Neoptera</taxon>
        <taxon>Endopterygota</taxon>
        <taxon>Diptera</taxon>
        <taxon>Nematocera</taxon>
        <taxon>Culicoidea</taxon>
        <taxon>Culicidae</taxon>
        <taxon>Culicinae</taxon>
        <taxon>Aedini</taxon>
        <taxon>Aedes</taxon>
        <taxon>Stegomyia</taxon>
    </lineage>
</organism>
<accession>A0ABM1XYC1</accession>
<dbReference type="EnsemblMetazoa" id="AALFPA23_003969.R4677">
    <property type="protein sequence ID" value="AALFPA23_003969.P4677"/>
    <property type="gene ID" value="AALFPA23_003969"/>
</dbReference>
<reference evidence="13" key="1">
    <citation type="journal article" date="2015" name="Proc. Natl. Acad. Sci. U.S.A.">
        <title>Genome sequence of the Asian Tiger mosquito, Aedes albopictus, reveals insights into its biology, genetics, and evolution.</title>
        <authorList>
            <person name="Chen X.G."/>
            <person name="Jiang X."/>
            <person name="Gu J."/>
            <person name="Xu M."/>
            <person name="Wu Y."/>
            <person name="Deng Y."/>
            <person name="Zhang C."/>
            <person name="Bonizzoni M."/>
            <person name="Dermauw W."/>
            <person name="Vontas J."/>
            <person name="Armbruster P."/>
            <person name="Huang X."/>
            <person name="Yang Y."/>
            <person name="Zhang H."/>
            <person name="He W."/>
            <person name="Peng H."/>
            <person name="Liu Y."/>
            <person name="Wu K."/>
            <person name="Chen J."/>
            <person name="Lirakis M."/>
            <person name="Topalis P."/>
            <person name="Van Leeuwen T."/>
            <person name="Hall A.B."/>
            <person name="Jiang X."/>
            <person name="Thorpe C."/>
            <person name="Mueller R.L."/>
            <person name="Sun C."/>
            <person name="Waterhouse R.M."/>
            <person name="Yan G."/>
            <person name="Tu Z.J."/>
            <person name="Fang X."/>
            <person name="James A.A."/>
        </authorList>
    </citation>
    <scope>NUCLEOTIDE SEQUENCE [LARGE SCALE GENOMIC DNA]</scope>
    <source>
        <strain evidence="13">Foshan</strain>
    </source>
</reference>
<feature type="compositionally biased region" description="Polar residues" evidence="10">
    <location>
        <begin position="1023"/>
        <end position="1035"/>
    </location>
</feature>
<dbReference type="InterPro" id="IPR001680">
    <property type="entry name" value="WD40_rpt"/>
</dbReference>
<dbReference type="InterPro" id="IPR015048">
    <property type="entry name" value="DUF1899"/>
</dbReference>
<evidence type="ECO:0000256" key="10">
    <source>
        <dbReference type="SAM" id="MobiDB-lite"/>
    </source>
</evidence>
<dbReference type="Gene3D" id="2.130.10.10">
    <property type="entry name" value="YVTN repeat-like/Quinoprotein amine dehydrogenase"/>
    <property type="match status" value="2"/>
</dbReference>
<dbReference type="PANTHER" id="PTHR10856:SF20">
    <property type="entry name" value="CORONIN-7"/>
    <property type="match status" value="1"/>
</dbReference>
<keyword evidence="6" id="KW-0009">Actin-binding</keyword>
<dbReference type="Proteomes" id="UP000069940">
    <property type="component" value="Unassembled WGS sequence"/>
</dbReference>
<dbReference type="PANTHER" id="PTHR10856">
    <property type="entry name" value="CORONIN"/>
    <property type="match status" value="1"/>
</dbReference>
<dbReference type="InterPro" id="IPR036322">
    <property type="entry name" value="WD40_repeat_dom_sf"/>
</dbReference>
<feature type="region of interest" description="Disordered" evidence="10">
    <location>
        <begin position="1021"/>
        <end position="1040"/>
    </location>
</feature>
<feature type="repeat" description="WD" evidence="8">
    <location>
        <begin position="793"/>
        <end position="825"/>
    </location>
</feature>
<evidence type="ECO:0000256" key="2">
    <source>
        <dbReference type="ARBA" id="ARBA00009482"/>
    </source>
</evidence>
<dbReference type="Pfam" id="PF16300">
    <property type="entry name" value="WD40_4"/>
    <property type="match status" value="2"/>
</dbReference>
<keyword evidence="4 8" id="KW-0853">WD repeat</keyword>
<evidence type="ECO:0000256" key="9">
    <source>
        <dbReference type="RuleBase" id="RU280818"/>
    </source>
</evidence>
<protein>
    <recommendedName>
        <fullName evidence="9">Coronin</fullName>
    </recommendedName>
</protein>
<dbReference type="SUPFAM" id="SSF50978">
    <property type="entry name" value="WD40 repeat-like"/>
    <property type="match status" value="1"/>
</dbReference>
<dbReference type="SMART" id="SM00320">
    <property type="entry name" value="WD40"/>
    <property type="match status" value="6"/>
</dbReference>
<feature type="compositionally biased region" description="Low complexity" evidence="10">
    <location>
        <begin position="409"/>
        <end position="418"/>
    </location>
</feature>
<feature type="repeat" description="WD" evidence="8">
    <location>
        <begin position="750"/>
        <end position="786"/>
    </location>
</feature>
<comment type="function">
    <text evidence="7">F-actin regulator involved in anterograde Golgi to endosome transport: upon ubiquitination via 'Lys-33'-linked ubiquitin chains by the BCR(KLHL20) E3 ubiquitin ligase complex, interacts with EPS15 and localizes to the trans-Golgi network, where it promotes actin polymerization, thereby facilitating post-Golgi trafficking. May play a role in the maintenance of the Golgi apparatus morphology.</text>
</comment>
<feature type="compositionally biased region" description="Polar residues" evidence="10">
    <location>
        <begin position="443"/>
        <end position="456"/>
    </location>
</feature>
<dbReference type="Pfam" id="PF00400">
    <property type="entry name" value="WD40"/>
    <property type="match status" value="5"/>
</dbReference>
<dbReference type="Pfam" id="PF08953">
    <property type="entry name" value="DUF1899"/>
    <property type="match status" value="2"/>
</dbReference>
<sequence>MAWRFKASKYKNAAPIVPKPEVCIRDICVGSYQTYGNNIAASAAFIAFNWEHVGSSVAVLPIDDCGRKSKTMPLLHAHTDTVTYLDFSPFHDGLLATGSQDCLVKVWHIPEKGLENSISNPECSFSTKQRRVETVGFHPTADCLLYSTAVGCVSLWDLTCQQESFSNNQHPEVIQSLSWKQDGKVCATSCKDKMVRILDPRAETPISMIAESHQSIKDSRVVWLGDQNRILTTGFDAARLRQVIIRDLRNFSVPEKTLELDCSTGILMPLFDPDTNMLFLAGKGDTTISYLEVTDKDPYLIEGIRHSGEQTKGACLVPKRALRVMEGEVNRIMQLTSNSVIPIMYQVPRKTYRDFHSDLYPDTNGFKTELTGTQWLNGVNMAVQKISLDPAKRELGDQPIIPRLGPKPFSSTGSSGDFSFDKVFNVPQAPGSENGDSQKDSNDNTQENSLVSNGSVEETHENGNCKEPEAFAEMTTEEVVIRPKVTPDEDDKPRIISTAERRKIFESKVSTESEDQFDASVDDKPSQFERLSGQRTSIAERRRMYENRSQSVQEEKPASPVPLRRRESLKVRGEQSKTDEEIMPPPSSVEFTRNRSDLCKENLPADINKRNNANSANTTSKRTSTVFGRVSKFRHLKGTPGHKSTHIENIRNLSRQIPGECDGFQANPERVAVPISGAGGKIAIFELSKPGRLPDGVIPSLVNGNNIMDFQWDPFDNQRLAVACDDGCVKIWAIPEGGLTEPTNEPEQELVAHSDKIYIVKYHPLAKNVFLTASYDMTLKIWDLETLTEKYCLKGHTDQIFSTAWSPCGTYVATVSKDGKLRVYNPRKSDVPIREGTGPVGTRGARLVWAIEGEYIVVTGFDKVSERQIYVYRATDLSAPLGMVGLDVSPAILIPFYDEDSSTIFATGKGDSTIYCFEITEESPFICPLSHHRCSSLTQGLSFLPKNQCDVASVEFAKAQRLTNGTVEPLSFTVPRIKSELFQDDLFPPTKVLWEPTLVAAEWFAGRDKPAQRISLQPEGMDSLSSIQPTVTTPTPAKKSDNINQIIGQQTQFNKAWSADLVRSKQDEIKNSVSARMPINRKLEQDDMEGVDEKEWEE</sequence>
<feature type="domain" description="DUF1899" evidence="11">
    <location>
        <begin position="4"/>
        <end position="66"/>
    </location>
</feature>
<dbReference type="SUPFAM" id="SSF101908">
    <property type="entry name" value="Putative isomerase YbhE"/>
    <property type="match status" value="1"/>
</dbReference>
<comment type="subcellular location">
    <subcellularLocation>
        <location evidence="1">Cytoplasm</location>
    </subcellularLocation>
</comment>
<keyword evidence="13" id="KW-1185">Reference proteome</keyword>
<comment type="similarity">
    <text evidence="2 9">Belongs to the WD repeat coronin family.</text>
</comment>
<evidence type="ECO:0000313" key="13">
    <source>
        <dbReference type="Proteomes" id="UP000069940"/>
    </source>
</evidence>
<feature type="region of interest" description="Disordered" evidence="10">
    <location>
        <begin position="1078"/>
        <end position="1098"/>
    </location>
</feature>
<evidence type="ECO:0000256" key="1">
    <source>
        <dbReference type="ARBA" id="ARBA00004496"/>
    </source>
</evidence>
<keyword evidence="3" id="KW-0963">Cytoplasm</keyword>
<feature type="compositionally biased region" description="Basic and acidic residues" evidence="10">
    <location>
        <begin position="457"/>
        <end position="469"/>
    </location>
</feature>
<feature type="region of interest" description="Disordered" evidence="10">
    <location>
        <begin position="397"/>
        <end position="471"/>
    </location>
</feature>
<dbReference type="RefSeq" id="XP_029711719.1">
    <property type="nucleotide sequence ID" value="XM_029855859.2"/>
</dbReference>
<feature type="repeat" description="WD" evidence="8">
    <location>
        <begin position="75"/>
        <end position="109"/>
    </location>
</feature>
<evidence type="ECO:0000256" key="5">
    <source>
        <dbReference type="ARBA" id="ARBA00022737"/>
    </source>
</evidence>
<evidence type="ECO:0000256" key="6">
    <source>
        <dbReference type="ARBA" id="ARBA00023203"/>
    </source>
</evidence>
<dbReference type="InterPro" id="IPR015943">
    <property type="entry name" value="WD40/YVTN_repeat-like_dom_sf"/>
</dbReference>
<proteinExistence type="inferred from homology"/>
<reference evidence="12" key="2">
    <citation type="submission" date="2025-05" db="UniProtKB">
        <authorList>
            <consortium name="EnsemblMetazoa"/>
        </authorList>
    </citation>
    <scope>IDENTIFICATION</scope>
    <source>
        <strain evidence="12">Foshan</strain>
    </source>
</reference>
<evidence type="ECO:0000256" key="7">
    <source>
        <dbReference type="ARBA" id="ARBA00024838"/>
    </source>
</evidence>
<feature type="region of interest" description="Disordered" evidence="10">
    <location>
        <begin position="509"/>
        <end position="592"/>
    </location>
</feature>
<feature type="compositionally biased region" description="Basic and acidic residues" evidence="10">
    <location>
        <begin position="564"/>
        <end position="580"/>
    </location>
</feature>
<evidence type="ECO:0000256" key="8">
    <source>
        <dbReference type="PROSITE-ProRule" id="PRU00221"/>
    </source>
</evidence>
<feature type="domain" description="DUF1899" evidence="11">
    <location>
        <begin position="626"/>
        <end position="691"/>
    </location>
</feature>
<evidence type="ECO:0000259" key="11">
    <source>
        <dbReference type="SMART" id="SM01166"/>
    </source>
</evidence>
<dbReference type="InterPro" id="IPR015505">
    <property type="entry name" value="Coronin"/>
</dbReference>
<keyword evidence="5 9" id="KW-0677">Repeat</keyword>